<feature type="active site" evidence="9">
    <location>
        <position position="174"/>
    </location>
</feature>
<evidence type="ECO:0000256" key="4">
    <source>
        <dbReference type="ARBA" id="ARBA00022723"/>
    </source>
</evidence>
<dbReference type="SUPFAM" id="SSF56634">
    <property type="entry name" value="Heme-dependent catalase-like"/>
    <property type="match status" value="1"/>
</dbReference>
<dbReference type="InterPro" id="IPR011614">
    <property type="entry name" value="Catalase_core"/>
</dbReference>
<keyword evidence="7 11" id="KW-0376">Hydrogen peroxide</keyword>
<dbReference type="GO" id="GO:0046872">
    <property type="term" value="F:metal ion binding"/>
    <property type="evidence" value="ECO:0007669"/>
    <property type="project" value="UniProtKB-KW"/>
</dbReference>
<comment type="similarity">
    <text evidence="1 11">Belongs to the catalase family.</text>
</comment>
<evidence type="ECO:0000256" key="8">
    <source>
        <dbReference type="ARBA" id="ARBA00049254"/>
    </source>
</evidence>
<dbReference type="SMART" id="SM01060">
    <property type="entry name" value="Catalase"/>
    <property type="match status" value="1"/>
</dbReference>
<evidence type="ECO:0000256" key="1">
    <source>
        <dbReference type="ARBA" id="ARBA00005329"/>
    </source>
</evidence>
<dbReference type="PROSITE" id="PS00437">
    <property type="entry name" value="CATALASE_1"/>
    <property type="match status" value="1"/>
</dbReference>
<dbReference type="PIRSF" id="PIRSF038928">
    <property type="entry name" value="Catalase_clade1-3"/>
    <property type="match status" value="1"/>
</dbReference>
<dbReference type="InterPro" id="IPR020835">
    <property type="entry name" value="Catalase_sf"/>
</dbReference>
<dbReference type="PANTHER" id="PTHR11465">
    <property type="entry name" value="CATALASE"/>
    <property type="match status" value="1"/>
</dbReference>
<dbReference type="GO" id="GO:0005737">
    <property type="term" value="C:cytoplasm"/>
    <property type="evidence" value="ECO:0007669"/>
    <property type="project" value="TreeGrafter"/>
</dbReference>
<comment type="cofactor">
    <cofactor evidence="10">
        <name>heme</name>
        <dbReference type="ChEBI" id="CHEBI:30413"/>
    </cofactor>
</comment>
<dbReference type="GO" id="GO:0020037">
    <property type="term" value="F:heme binding"/>
    <property type="evidence" value="ECO:0007669"/>
    <property type="project" value="InterPro"/>
</dbReference>
<keyword evidence="3 10" id="KW-0349">Heme</keyword>
<dbReference type="PANTHER" id="PTHR11465:SF9">
    <property type="entry name" value="CATALASE"/>
    <property type="match status" value="1"/>
</dbReference>
<feature type="binding site" description="axial binding residue" evidence="10">
    <location>
        <position position="384"/>
    </location>
    <ligand>
        <name>heme</name>
        <dbReference type="ChEBI" id="CHEBI:30413"/>
    </ligand>
    <ligandPart>
        <name>Fe</name>
        <dbReference type="ChEBI" id="CHEBI:18248"/>
    </ligandPart>
</feature>
<keyword evidence="5 11" id="KW-0560">Oxidoreductase</keyword>
<keyword evidence="4 10" id="KW-0479">Metal-binding</keyword>
<dbReference type="AlphaFoldDB" id="A0A223S1C7"/>
<evidence type="ECO:0000256" key="11">
    <source>
        <dbReference type="RuleBase" id="RU000498"/>
    </source>
</evidence>
<reference evidence="13 14" key="1">
    <citation type="submission" date="2017-08" db="EMBL/GenBank/DDBJ databases">
        <title>The complete genome sequence of Nocardiopsis gilva YIM 90087.</title>
        <authorList>
            <person name="Yin M."/>
            <person name="Tang S."/>
        </authorList>
    </citation>
    <scope>NUCLEOTIDE SEQUENCE [LARGE SCALE GENOMIC DNA]</scope>
    <source>
        <strain evidence="13 14">YIM 90087</strain>
    </source>
</reference>
<dbReference type="FunFam" id="2.40.180.10:FF:000001">
    <property type="entry name" value="Catalase"/>
    <property type="match status" value="1"/>
</dbReference>
<dbReference type="GO" id="GO:0042542">
    <property type="term" value="P:response to hydrogen peroxide"/>
    <property type="evidence" value="ECO:0007669"/>
    <property type="project" value="TreeGrafter"/>
</dbReference>
<name>A0A223S1C7_9ACTN</name>
<evidence type="ECO:0000256" key="6">
    <source>
        <dbReference type="ARBA" id="ARBA00023004"/>
    </source>
</evidence>
<evidence type="ECO:0000313" key="14">
    <source>
        <dbReference type="Proteomes" id="UP000215005"/>
    </source>
</evidence>
<evidence type="ECO:0000256" key="9">
    <source>
        <dbReference type="PIRSR" id="PIRSR038928-1"/>
    </source>
</evidence>
<dbReference type="PRINTS" id="PR00067">
    <property type="entry name" value="CATALASE"/>
</dbReference>
<dbReference type="KEGG" id="ngv:CDO52_03285"/>
<dbReference type="InterPro" id="IPR018028">
    <property type="entry name" value="Catalase"/>
</dbReference>
<gene>
    <name evidence="13" type="ORF">CDO52_03285</name>
</gene>
<dbReference type="InterPro" id="IPR024708">
    <property type="entry name" value="Catalase_AS"/>
</dbReference>
<evidence type="ECO:0000256" key="5">
    <source>
        <dbReference type="ARBA" id="ARBA00023002"/>
    </source>
</evidence>
<dbReference type="OrthoDB" id="3169619at2"/>
<dbReference type="Pfam" id="PF00199">
    <property type="entry name" value="Catalase"/>
    <property type="match status" value="1"/>
</dbReference>
<dbReference type="Gene3D" id="2.40.180.10">
    <property type="entry name" value="Catalase core domain"/>
    <property type="match status" value="1"/>
</dbReference>
<dbReference type="GO" id="GO:0004096">
    <property type="term" value="F:catalase activity"/>
    <property type="evidence" value="ECO:0007669"/>
    <property type="project" value="UniProtKB-EC"/>
</dbReference>
<sequence>MPTPRQGARHDPSGLRTGVTARGAAIRRRSDEVAYSLSRKVRAVSVPYSGVSYSTDDAGHPAPSDGLSQSVGPNGPLLLQDHFLIQKMAHFNRERVPERVVHAKGGGAFGELEITEDVSQFTSADLFQKGKKTPLLLRFSTVAGELGSADSARDPRGFALKFYTEHGNYDIVGNNTPIFFIRDPSKFSDFIHSQKRRADNQLRDNNMQWDFWTQNPESAHQVSFLMTDRGTPKNWRHVNGYGSHTFLWYNASGEKFWVKYHFKTDQGIENLTAGAAKALEAEDPDAHRRDLWQAIERGEFPSWTVKVQVMPFEDAADYRFNPFDLTKVWPHGDYPEITIGKFTLNRNPSNYFAEIEQAAFEPSNLVPGIGASPDKMLQGRLFSYPDTHRYRIGPNYLQLPVNQPKSPVRSYNFDGPMTYANQVDPVYAPNTVGGPVAAETLYDGEQYEVTGEIIRSAYKLHKEDDDFGQARTLWEKVLSESDRANMVSNIVGHASASEVTDDMKKRVVEYWTNIHPDLGTGVAKGLGVQG</sequence>
<evidence type="ECO:0000256" key="7">
    <source>
        <dbReference type="ARBA" id="ARBA00023324"/>
    </source>
</evidence>
<dbReference type="Pfam" id="PF06628">
    <property type="entry name" value="Catalase-rel"/>
    <property type="match status" value="1"/>
</dbReference>
<dbReference type="Proteomes" id="UP000215005">
    <property type="component" value="Chromosome"/>
</dbReference>
<dbReference type="EMBL" id="CP022753">
    <property type="protein sequence ID" value="ASU81930.1"/>
    <property type="molecule type" value="Genomic_DNA"/>
</dbReference>
<feature type="domain" description="Catalase core" evidence="12">
    <location>
        <begin position="55"/>
        <end position="436"/>
    </location>
</feature>
<protein>
    <recommendedName>
        <fullName evidence="11">Catalase</fullName>
        <ecNumber evidence="11">1.11.1.6</ecNumber>
    </recommendedName>
</protein>
<dbReference type="InterPro" id="IPR002226">
    <property type="entry name" value="Catalase_haem_BS"/>
</dbReference>
<dbReference type="InterPro" id="IPR010582">
    <property type="entry name" value="Catalase_immune_responsive"/>
</dbReference>
<evidence type="ECO:0000256" key="3">
    <source>
        <dbReference type="ARBA" id="ARBA00022617"/>
    </source>
</evidence>
<dbReference type="GO" id="GO:0042744">
    <property type="term" value="P:hydrogen peroxide catabolic process"/>
    <property type="evidence" value="ECO:0007669"/>
    <property type="project" value="UniProtKB-KW"/>
</dbReference>
<dbReference type="EC" id="1.11.1.6" evidence="11"/>
<dbReference type="InterPro" id="IPR024711">
    <property type="entry name" value="Catalase_clade1/3"/>
</dbReference>
<keyword evidence="6 10" id="KW-0408">Iron</keyword>
<dbReference type="PROSITE" id="PS00438">
    <property type="entry name" value="CATALASE_2"/>
    <property type="match status" value="1"/>
</dbReference>
<comment type="catalytic activity">
    <reaction evidence="8 11">
        <text>2 H2O2 = O2 + 2 H2O</text>
        <dbReference type="Rhea" id="RHEA:20309"/>
        <dbReference type="ChEBI" id="CHEBI:15377"/>
        <dbReference type="ChEBI" id="CHEBI:15379"/>
        <dbReference type="ChEBI" id="CHEBI:16240"/>
        <dbReference type="EC" id="1.11.1.6"/>
    </reaction>
</comment>
<dbReference type="RefSeq" id="WP_094932196.1">
    <property type="nucleotide sequence ID" value="NZ_CP022753.1"/>
</dbReference>
<dbReference type="InterPro" id="IPR040333">
    <property type="entry name" value="Catalase_3"/>
</dbReference>
<accession>A0A223S1C7</accession>
<evidence type="ECO:0000313" key="13">
    <source>
        <dbReference type="EMBL" id="ASU81930.1"/>
    </source>
</evidence>
<proteinExistence type="inferred from homology"/>
<keyword evidence="14" id="KW-1185">Reference proteome</keyword>
<organism evidence="13 14">
    <name type="scientific">Nocardiopsis gilva YIM 90087</name>
    <dbReference type="NCBI Taxonomy" id="1235441"/>
    <lineage>
        <taxon>Bacteria</taxon>
        <taxon>Bacillati</taxon>
        <taxon>Actinomycetota</taxon>
        <taxon>Actinomycetes</taxon>
        <taxon>Streptosporangiales</taxon>
        <taxon>Nocardiopsidaceae</taxon>
        <taxon>Nocardiopsis</taxon>
    </lineage>
</organism>
<dbReference type="PROSITE" id="PS51402">
    <property type="entry name" value="CATALASE_3"/>
    <property type="match status" value="1"/>
</dbReference>
<evidence type="ECO:0000256" key="2">
    <source>
        <dbReference type="ARBA" id="ARBA00022559"/>
    </source>
</evidence>
<dbReference type="CDD" id="cd08156">
    <property type="entry name" value="catalase_clade_3"/>
    <property type="match status" value="1"/>
</dbReference>
<evidence type="ECO:0000256" key="10">
    <source>
        <dbReference type="PIRSR" id="PIRSR038928-2"/>
    </source>
</evidence>
<keyword evidence="2 11" id="KW-0575">Peroxidase</keyword>
<feature type="active site" evidence="9">
    <location>
        <position position="102"/>
    </location>
</feature>
<evidence type="ECO:0000259" key="12">
    <source>
        <dbReference type="SMART" id="SM01060"/>
    </source>
</evidence>